<evidence type="ECO:0000256" key="1">
    <source>
        <dbReference type="SAM" id="MobiDB-lite"/>
    </source>
</evidence>
<dbReference type="Gene3D" id="3.40.50.1000">
    <property type="entry name" value="HAD superfamily/HAD-like"/>
    <property type="match status" value="1"/>
</dbReference>
<dbReference type="EMBL" id="WTYR01000001">
    <property type="protein sequence ID" value="MXP11085.1"/>
    <property type="molecule type" value="Genomic_DNA"/>
</dbReference>
<feature type="chain" id="PRO_5026330744" description="Acid phosphatase" evidence="2">
    <location>
        <begin position="24"/>
        <end position="266"/>
    </location>
</feature>
<sequence length="266" mass="27805">MIRALRLLAVAGAAAALPGCVAAALPVLAGGAIATSGLRGDNEARTAPVGPPDTPRASIPNPPPGPIAPPASREAASPALAESPYGGFVAYALAEARPYLPDETRRSVVLADPGATRPDTRECDTQPPAVLIDLDDGDRSIDPRAVATIPTALVPGLAQLRARGLRIIWLSGAPSTQAANLRELLERSMLDPASRDLIALPIGGERKQVLRERLGREFCIEAMLGDRRADFDELYDYLRDESAAASLEPLIGNGWFLVPAPFGGGS</sequence>
<dbReference type="Proteomes" id="UP000429229">
    <property type="component" value="Unassembled WGS sequence"/>
</dbReference>
<feature type="region of interest" description="Disordered" evidence="1">
    <location>
        <begin position="38"/>
        <end position="76"/>
    </location>
</feature>
<dbReference type="InterPro" id="IPR036412">
    <property type="entry name" value="HAD-like_sf"/>
</dbReference>
<dbReference type="InterPro" id="IPR023214">
    <property type="entry name" value="HAD_sf"/>
</dbReference>
<evidence type="ECO:0008006" key="5">
    <source>
        <dbReference type="Google" id="ProtNLM"/>
    </source>
</evidence>
<dbReference type="SUPFAM" id="SSF56784">
    <property type="entry name" value="HAD-like"/>
    <property type="match status" value="1"/>
</dbReference>
<keyword evidence="4" id="KW-1185">Reference proteome</keyword>
<proteinExistence type="predicted"/>
<gene>
    <name evidence="3" type="ORF">GRI68_12930</name>
</gene>
<name>A0A6I4U8F7_9SPHN</name>
<accession>A0A6I4U8F7</accession>
<dbReference type="AlphaFoldDB" id="A0A6I4U8F7"/>
<dbReference type="OrthoDB" id="193314at2"/>
<keyword evidence="2" id="KW-0732">Signal</keyword>
<reference evidence="3 4" key="1">
    <citation type="submission" date="2019-12" db="EMBL/GenBank/DDBJ databases">
        <title>Genomic-based taxomic classification of the family Erythrobacteraceae.</title>
        <authorList>
            <person name="Xu L."/>
        </authorList>
    </citation>
    <scope>NUCLEOTIDE SEQUENCE [LARGE SCALE GENOMIC DNA]</scope>
    <source>
        <strain evidence="3 4">LMG 29519</strain>
    </source>
</reference>
<comment type="caution">
    <text evidence="3">The sequence shown here is derived from an EMBL/GenBank/DDBJ whole genome shotgun (WGS) entry which is preliminary data.</text>
</comment>
<evidence type="ECO:0000313" key="3">
    <source>
        <dbReference type="EMBL" id="MXP11085.1"/>
    </source>
</evidence>
<organism evidence="3 4">
    <name type="scientific">Alteriqipengyuania halimionae</name>
    <dbReference type="NCBI Taxonomy" id="1926630"/>
    <lineage>
        <taxon>Bacteria</taxon>
        <taxon>Pseudomonadati</taxon>
        <taxon>Pseudomonadota</taxon>
        <taxon>Alphaproteobacteria</taxon>
        <taxon>Sphingomonadales</taxon>
        <taxon>Erythrobacteraceae</taxon>
        <taxon>Alteriqipengyuania</taxon>
    </lineage>
</organism>
<evidence type="ECO:0000313" key="4">
    <source>
        <dbReference type="Proteomes" id="UP000429229"/>
    </source>
</evidence>
<evidence type="ECO:0000256" key="2">
    <source>
        <dbReference type="SAM" id="SignalP"/>
    </source>
</evidence>
<feature type="signal peptide" evidence="2">
    <location>
        <begin position="1"/>
        <end position="23"/>
    </location>
</feature>
<dbReference type="RefSeq" id="WP_160617650.1">
    <property type="nucleotide sequence ID" value="NZ_WTYR01000001.1"/>
</dbReference>
<feature type="compositionally biased region" description="Pro residues" evidence="1">
    <location>
        <begin position="49"/>
        <end position="69"/>
    </location>
</feature>
<protein>
    <recommendedName>
        <fullName evidence="5">Acid phosphatase</fullName>
    </recommendedName>
</protein>